<comment type="caution">
    <text evidence="3">The sequence shown here is derived from an EMBL/GenBank/DDBJ whole genome shotgun (WGS) entry which is preliminary data.</text>
</comment>
<dbReference type="EMBL" id="LQPH01000032">
    <property type="protein sequence ID" value="ORW32694.1"/>
    <property type="molecule type" value="Genomic_DNA"/>
</dbReference>
<dbReference type="Gene3D" id="1.20.1260.20">
    <property type="entry name" value="PPE superfamily"/>
    <property type="match status" value="1"/>
</dbReference>
<feature type="compositionally biased region" description="Low complexity" evidence="1">
    <location>
        <begin position="295"/>
        <end position="306"/>
    </location>
</feature>
<reference evidence="3 4" key="1">
    <citation type="submission" date="2016-01" db="EMBL/GenBank/DDBJ databases">
        <title>The new phylogeny of the genus Mycobacterium.</title>
        <authorList>
            <person name="Tarcisio F."/>
            <person name="Conor M."/>
            <person name="Antonella G."/>
            <person name="Elisabetta G."/>
            <person name="Giulia F.S."/>
            <person name="Sara T."/>
            <person name="Anna F."/>
            <person name="Clotilde B."/>
            <person name="Roberto B."/>
            <person name="Veronica D.S."/>
            <person name="Fabio R."/>
            <person name="Monica P."/>
            <person name="Olivier J."/>
            <person name="Enrico T."/>
            <person name="Nicola S."/>
        </authorList>
    </citation>
    <scope>NUCLEOTIDE SEQUENCE [LARGE SCALE GENOMIC DNA]</scope>
    <source>
        <strain evidence="3 4">DSM 44803</strain>
    </source>
</reference>
<dbReference type="OrthoDB" id="4641439at2"/>
<dbReference type="Pfam" id="PF00934">
    <property type="entry name" value="PE"/>
    <property type="match status" value="1"/>
</dbReference>
<evidence type="ECO:0000256" key="1">
    <source>
        <dbReference type="SAM" id="MobiDB-lite"/>
    </source>
</evidence>
<organism evidence="3 4">
    <name type="scientific">Mycobacterium nebraskense</name>
    <dbReference type="NCBI Taxonomy" id="244292"/>
    <lineage>
        <taxon>Bacteria</taxon>
        <taxon>Bacillati</taxon>
        <taxon>Actinomycetota</taxon>
        <taxon>Actinomycetes</taxon>
        <taxon>Mycobacteriales</taxon>
        <taxon>Mycobacteriaceae</taxon>
        <taxon>Mycobacterium</taxon>
    </lineage>
</organism>
<feature type="compositionally biased region" description="Low complexity" evidence="1">
    <location>
        <begin position="474"/>
        <end position="499"/>
    </location>
</feature>
<evidence type="ECO:0000313" key="3">
    <source>
        <dbReference type="EMBL" id="ORW32694.1"/>
    </source>
</evidence>
<feature type="region of interest" description="Disordered" evidence="1">
    <location>
        <begin position="405"/>
        <end position="561"/>
    </location>
</feature>
<evidence type="ECO:0000259" key="2">
    <source>
        <dbReference type="Pfam" id="PF00934"/>
    </source>
</evidence>
<feature type="compositionally biased region" description="Gly residues" evidence="1">
    <location>
        <begin position="417"/>
        <end position="442"/>
    </location>
</feature>
<name>A0A1X1ZZG5_9MYCO</name>
<keyword evidence="4" id="KW-1185">Reference proteome</keyword>
<evidence type="ECO:0000313" key="4">
    <source>
        <dbReference type="Proteomes" id="UP000193781"/>
    </source>
</evidence>
<accession>A0A1X1ZZG5</accession>
<dbReference type="InterPro" id="IPR038332">
    <property type="entry name" value="PPE_sf"/>
</dbReference>
<dbReference type="Gene3D" id="1.10.287.850">
    <property type="entry name" value="HP0062-like domain"/>
    <property type="match status" value="1"/>
</dbReference>
<gene>
    <name evidence="3" type="ORF">AWC17_25135</name>
</gene>
<feature type="compositionally biased region" description="Gly residues" evidence="1">
    <location>
        <begin position="500"/>
        <end position="511"/>
    </location>
</feature>
<dbReference type="Proteomes" id="UP000193781">
    <property type="component" value="Unassembled WGS sequence"/>
</dbReference>
<dbReference type="InterPro" id="IPR000084">
    <property type="entry name" value="PE-PGRS_N"/>
</dbReference>
<proteinExistence type="predicted"/>
<sequence>MARLEVHSAALAGVAAQLDAAAAALAGAAASPLAHPPFAADEVSASAAARLSAHGQLLSSRARDGAAVLASAADAVRQSLGAYTQTDLSNAAGVALRGGSAAARPAFTASAAANAPTPLVPIAPVAPRDGKSIAALIEAGNASAGAGFVAGCHTMAGVFRGAATTVQDAQSAVQGALTGQGGTKLAGALGRFGEWAQTMAQHSDAIGNAGRNHRDRFTRTQHSTPRTHEFTNTERQLAAAQALNTQPGTAGRYTAAVNHYQTELAGLHGKANVSMTGYQLGELPAAPPGPPPVTPVVSPGGSASGQPAPPGDNLGDQPGAQGKPANTPVGESIGEDPLLGDEALDDDHVPGPVPAQAGSQPLAAMMSLIPGLLGAGIGAATAIPAALAQQGQQLISQGMEAVSGLTSDMTKPDLDTGEGGSDIGGFAGSSGAGSGGGAGGGQTQPAAGAGRLSPSTGTGIMSVAGPPTPPPVAGPIAGSAAPPDAGGMGGAPMMMPPMAGMGGGAGAGGGARQPRPADKEVHLAQIPNGEPVRGEVVRRSARASIADPPRPTPSAIEDDVVVTSARTGKRVILDEDNQHD</sequence>
<feature type="compositionally biased region" description="Pro residues" evidence="1">
    <location>
        <begin position="285"/>
        <end position="294"/>
    </location>
</feature>
<protein>
    <recommendedName>
        <fullName evidence="2">PE domain-containing protein</fullName>
    </recommendedName>
</protein>
<dbReference type="AlphaFoldDB" id="A0A1X1ZZG5"/>
<feature type="region of interest" description="Disordered" evidence="1">
    <location>
        <begin position="282"/>
        <end position="357"/>
    </location>
</feature>
<feature type="domain" description="PE" evidence="2">
    <location>
        <begin position="8"/>
        <end position="90"/>
    </location>
</feature>
<dbReference type="RefSeq" id="WP_141224469.1">
    <property type="nucleotide sequence ID" value="NZ_LQPH01000032.1"/>
</dbReference>